<protein>
    <submittedName>
        <fullName evidence="2">Glycosyltransferase family 1 protein</fullName>
    </submittedName>
</protein>
<dbReference type="EMBL" id="JAYLLH010000005">
    <property type="protein sequence ID" value="MEC3860663.1"/>
    <property type="molecule type" value="Genomic_DNA"/>
</dbReference>
<proteinExistence type="predicted"/>
<accession>A0ABU6HGS1</accession>
<dbReference type="PANTHER" id="PTHR46401:SF8">
    <property type="entry name" value="BLL6006 PROTEIN"/>
    <property type="match status" value="1"/>
</dbReference>
<dbReference type="InterPro" id="IPR001296">
    <property type="entry name" value="Glyco_trans_1"/>
</dbReference>
<gene>
    <name evidence="2" type="ORF">VK792_05155</name>
</gene>
<dbReference type="PANTHER" id="PTHR46401">
    <property type="entry name" value="GLYCOSYLTRANSFERASE WBBK-RELATED"/>
    <property type="match status" value="1"/>
</dbReference>
<evidence type="ECO:0000259" key="1">
    <source>
        <dbReference type="Pfam" id="PF00534"/>
    </source>
</evidence>
<dbReference type="CDD" id="cd03809">
    <property type="entry name" value="GT4_MtfB-like"/>
    <property type="match status" value="1"/>
</dbReference>
<dbReference type="RefSeq" id="WP_326296289.1">
    <property type="nucleotide sequence ID" value="NZ_JAYLLH010000005.1"/>
</dbReference>
<dbReference type="Pfam" id="PF00534">
    <property type="entry name" value="Glycos_transf_1"/>
    <property type="match status" value="1"/>
</dbReference>
<name>A0ABU6HGS1_9RHOB</name>
<evidence type="ECO:0000313" key="3">
    <source>
        <dbReference type="Proteomes" id="UP001348149"/>
    </source>
</evidence>
<keyword evidence="3" id="KW-1185">Reference proteome</keyword>
<feature type="domain" description="Glycosyl transferase family 1" evidence="1">
    <location>
        <begin position="232"/>
        <end position="372"/>
    </location>
</feature>
<dbReference type="SUPFAM" id="SSF53756">
    <property type="entry name" value="UDP-Glycosyltransferase/glycogen phosphorylase"/>
    <property type="match status" value="1"/>
</dbReference>
<comment type="caution">
    <text evidence="2">The sequence shown here is derived from an EMBL/GenBank/DDBJ whole genome shotgun (WGS) entry which is preliminary data.</text>
</comment>
<sequence length="402" mass="44740">MTDPVTRLLDLTRLTRRAGRVLTGVDRVEYAYLDELLARADPVFGLVRSAFGFILLDRVAMADFRNRLERGHWGKRDWFARFKPGMDQTRLRAEADLRRMCLDRCHPGRLGRMLARHLPDGVHYLNVGHSNFSDRVIAGLRGIRGVRIAVLVHDTIPLDYPEFQRPKVPARFGGFLRRVGRAADLVICNSVQTRDDVLRHLAEEERQPECVVAHLGVTVPEVGTAPNGPWNRSYFVALGTIEPRKNHALLLDVWDGFAGDPDAPDLLILGNRGWRNEAVLDRLDTAPPGVHELGGLPDDQVFALLQGAAGLLFPSLAEGYGLPPLEAAALGVPVLCNTLPIYQEVLGELVVYADAADRYLWATKIKELAEADRARQDGTGRAVPRFDPPSWGDHFNTVLNLI</sequence>
<reference evidence="2 3" key="1">
    <citation type="submission" date="2024-01" db="EMBL/GenBank/DDBJ databases">
        <title>Mesobacterium rodlantinim sp. nov., isolated from shallow sea hydrothermal systems off Kueishantao Island.</title>
        <authorList>
            <person name="Su Z."/>
            <person name="Tang K."/>
        </authorList>
    </citation>
    <scope>NUCLEOTIDE SEQUENCE [LARGE SCALE GENOMIC DNA]</scope>
    <source>
        <strain evidence="2 3">TK19101</strain>
    </source>
</reference>
<dbReference type="Gene3D" id="3.40.50.2000">
    <property type="entry name" value="Glycogen Phosphorylase B"/>
    <property type="match status" value="2"/>
</dbReference>
<dbReference type="Proteomes" id="UP001348149">
    <property type="component" value="Unassembled WGS sequence"/>
</dbReference>
<organism evidence="2 3">
    <name type="scientific">Mesobacterium hydrothermale</name>
    <dbReference type="NCBI Taxonomy" id="3111907"/>
    <lineage>
        <taxon>Bacteria</taxon>
        <taxon>Pseudomonadati</taxon>
        <taxon>Pseudomonadota</taxon>
        <taxon>Alphaproteobacteria</taxon>
        <taxon>Rhodobacterales</taxon>
        <taxon>Roseobacteraceae</taxon>
        <taxon>Mesobacterium</taxon>
    </lineage>
</organism>
<evidence type="ECO:0000313" key="2">
    <source>
        <dbReference type="EMBL" id="MEC3860663.1"/>
    </source>
</evidence>